<dbReference type="InterPro" id="IPR006597">
    <property type="entry name" value="Sel1-like"/>
</dbReference>
<dbReference type="AlphaFoldDB" id="A0A0N0MAE6"/>
<sequence length="133" mass="14841">MKCLLCRYLIGSADPGWIERVENELATLRNAGANSDAIFERESDPERLRRAHDLWDLDPKRAFDAFLNLAQGGSVWSMAAIGWAYETGTGTPFDSRQADEWYRRACEGGSDAALLGRARLARMHGDPPRPKTS</sequence>
<accession>A0A0N0MAE6</accession>
<evidence type="ECO:0008006" key="3">
    <source>
        <dbReference type="Google" id="ProtNLM"/>
    </source>
</evidence>
<dbReference type="OrthoDB" id="9790300at2"/>
<protein>
    <recommendedName>
        <fullName evidence="3">Sel1 repeat protein</fullName>
    </recommendedName>
</protein>
<evidence type="ECO:0000313" key="2">
    <source>
        <dbReference type="Proteomes" id="UP000037822"/>
    </source>
</evidence>
<dbReference type="Gene3D" id="1.25.40.10">
    <property type="entry name" value="Tetratricopeptide repeat domain"/>
    <property type="match status" value="1"/>
</dbReference>
<keyword evidence="2" id="KW-1185">Reference proteome</keyword>
<name>A0A0N0MAE6_9HYPH</name>
<dbReference type="SMART" id="SM00671">
    <property type="entry name" value="SEL1"/>
    <property type="match status" value="1"/>
</dbReference>
<gene>
    <name evidence="1" type="ORF">AE618_16945</name>
</gene>
<comment type="caution">
    <text evidence="1">The sequence shown here is derived from an EMBL/GenBank/DDBJ whole genome shotgun (WGS) entry which is preliminary data.</text>
</comment>
<reference evidence="1 2" key="1">
    <citation type="submission" date="2015-07" db="EMBL/GenBank/DDBJ databases">
        <title>Whole genome sequencing of Bosea vaviloviae isolated from cave pool.</title>
        <authorList>
            <person name="Tan N.E.H."/>
            <person name="Lee Y.P."/>
            <person name="Gan H.M."/>
            <person name="Barton H."/>
            <person name="Savka M.A."/>
        </authorList>
    </citation>
    <scope>NUCLEOTIDE SEQUENCE [LARGE SCALE GENOMIC DNA]</scope>
    <source>
        <strain evidence="1 2">SD260</strain>
    </source>
</reference>
<dbReference type="Proteomes" id="UP000037822">
    <property type="component" value="Unassembled WGS sequence"/>
</dbReference>
<evidence type="ECO:0000313" key="1">
    <source>
        <dbReference type="EMBL" id="KPH79571.1"/>
    </source>
</evidence>
<organism evidence="1 2">
    <name type="scientific">Bosea vaviloviae</name>
    <dbReference type="NCBI Taxonomy" id="1526658"/>
    <lineage>
        <taxon>Bacteria</taxon>
        <taxon>Pseudomonadati</taxon>
        <taxon>Pseudomonadota</taxon>
        <taxon>Alphaproteobacteria</taxon>
        <taxon>Hyphomicrobiales</taxon>
        <taxon>Boseaceae</taxon>
        <taxon>Bosea</taxon>
    </lineage>
</organism>
<dbReference type="EMBL" id="LGSZ01000048">
    <property type="protein sequence ID" value="KPH79571.1"/>
    <property type="molecule type" value="Genomic_DNA"/>
</dbReference>
<proteinExistence type="predicted"/>
<dbReference type="PATRIC" id="fig|1526658.3.peg.136"/>
<dbReference type="RefSeq" id="WP_054210235.1">
    <property type="nucleotide sequence ID" value="NZ_LGSZ01000048.1"/>
</dbReference>
<dbReference type="InterPro" id="IPR011990">
    <property type="entry name" value="TPR-like_helical_dom_sf"/>
</dbReference>
<dbReference type="SUPFAM" id="SSF81901">
    <property type="entry name" value="HCP-like"/>
    <property type="match status" value="1"/>
</dbReference>